<dbReference type="GO" id="GO:0010181">
    <property type="term" value="F:FMN binding"/>
    <property type="evidence" value="ECO:0007669"/>
    <property type="project" value="InterPro"/>
</dbReference>
<dbReference type="Proteomes" id="UP000799757">
    <property type="component" value="Unassembled WGS sequence"/>
</dbReference>
<dbReference type="Pfam" id="PF01070">
    <property type="entry name" value="FMN_dh"/>
    <property type="match status" value="2"/>
</dbReference>
<organism evidence="8 9">
    <name type="scientific">Melanomma pulvis-pyrius CBS 109.77</name>
    <dbReference type="NCBI Taxonomy" id="1314802"/>
    <lineage>
        <taxon>Eukaryota</taxon>
        <taxon>Fungi</taxon>
        <taxon>Dikarya</taxon>
        <taxon>Ascomycota</taxon>
        <taxon>Pezizomycotina</taxon>
        <taxon>Dothideomycetes</taxon>
        <taxon>Pleosporomycetidae</taxon>
        <taxon>Pleosporales</taxon>
        <taxon>Melanommataceae</taxon>
        <taxon>Melanomma</taxon>
    </lineage>
</organism>
<dbReference type="PANTHER" id="PTHR10578:SF140">
    <property type="entry name" value="FMN HYDROXY ACID DEHYDROGENASE DOMAIN-CONTAINING PROTEIN"/>
    <property type="match status" value="1"/>
</dbReference>
<dbReference type="InterPro" id="IPR013785">
    <property type="entry name" value="Aldolase_TIM"/>
</dbReference>
<dbReference type="PIRSF" id="PIRSF000138">
    <property type="entry name" value="Al-hdrx_acd_dh"/>
    <property type="match status" value="1"/>
</dbReference>
<feature type="binding site" evidence="5">
    <location>
        <position position="280"/>
    </location>
    <ligand>
        <name>glyoxylate</name>
        <dbReference type="ChEBI" id="CHEBI:36655"/>
    </ligand>
</feature>
<feature type="binding site" evidence="5">
    <location>
        <begin position="314"/>
        <end position="318"/>
    </location>
    <ligand>
        <name>FMN</name>
        <dbReference type="ChEBI" id="CHEBI:58210"/>
    </ligand>
</feature>
<feature type="binding site" evidence="5">
    <location>
        <position position="184"/>
    </location>
    <ligand>
        <name>glyoxylate</name>
        <dbReference type="ChEBI" id="CHEBI:36655"/>
    </ligand>
</feature>
<feature type="binding site" evidence="5">
    <location>
        <position position="256"/>
    </location>
    <ligand>
        <name>FMN</name>
        <dbReference type="ChEBI" id="CHEBI:58210"/>
    </ligand>
</feature>
<keyword evidence="9" id="KW-1185">Reference proteome</keyword>
<protein>
    <submittedName>
        <fullName evidence="8">S-2-hydroxy-acid oxidase</fullName>
    </submittedName>
</protein>
<feature type="binding site" evidence="5">
    <location>
        <position position="182"/>
    </location>
    <ligand>
        <name>FMN</name>
        <dbReference type="ChEBI" id="CHEBI:58210"/>
    </ligand>
</feature>
<gene>
    <name evidence="8" type="ORF">K505DRAFT_309425</name>
</gene>
<feature type="binding site" evidence="5">
    <location>
        <position position="210"/>
    </location>
    <ligand>
        <name>FMN</name>
        <dbReference type="ChEBI" id="CHEBI:58210"/>
    </ligand>
</feature>
<evidence type="ECO:0000313" key="8">
    <source>
        <dbReference type="EMBL" id="KAF2791499.1"/>
    </source>
</evidence>
<proteinExistence type="inferred from homology"/>
<evidence type="ECO:0000313" key="9">
    <source>
        <dbReference type="Proteomes" id="UP000799757"/>
    </source>
</evidence>
<feature type="binding site" evidence="5">
    <location>
        <position position="283"/>
    </location>
    <ligand>
        <name>glyoxylate</name>
        <dbReference type="ChEBI" id="CHEBI:36655"/>
    </ligand>
</feature>
<feature type="chain" id="PRO_5025557531" evidence="6">
    <location>
        <begin position="17"/>
        <end position="400"/>
    </location>
</feature>
<feature type="active site" description="Proton acceptor" evidence="4">
    <location>
        <position position="280"/>
    </location>
</feature>
<dbReference type="PANTHER" id="PTHR10578">
    <property type="entry name" value="S -2-HYDROXY-ACID OXIDASE-RELATED"/>
    <property type="match status" value="1"/>
</dbReference>
<feature type="binding site" evidence="5">
    <location>
        <position position="219"/>
    </location>
    <ligand>
        <name>glyoxylate</name>
        <dbReference type="ChEBI" id="CHEBI:36655"/>
    </ligand>
</feature>
<accession>A0A6A6X5A7</accession>
<comment type="similarity">
    <text evidence="3">Belongs to the FMN-dependent alpha-hydroxy acid dehydrogenase family.</text>
</comment>
<dbReference type="PROSITE" id="PS00557">
    <property type="entry name" value="FMN_HYDROXY_ACID_DH_1"/>
    <property type="match status" value="1"/>
</dbReference>
<dbReference type="InterPro" id="IPR012133">
    <property type="entry name" value="Alpha-hydoxy_acid_DH_FMN"/>
</dbReference>
<dbReference type="InterPro" id="IPR000262">
    <property type="entry name" value="FMN-dep_DH"/>
</dbReference>
<dbReference type="InterPro" id="IPR037396">
    <property type="entry name" value="FMN_HAD"/>
</dbReference>
<keyword evidence="6" id="KW-0732">Signal</keyword>
<evidence type="ECO:0000256" key="2">
    <source>
        <dbReference type="ARBA" id="ARBA00023002"/>
    </source>
</evidence>
<feature type="binding site" evidence="5">
    <location>
        <begin position="337"/>
        <end position="338"/>
    </location>
    <ligand>
        <name>FMN</name>
        <dbReference type="ChEBI" id="CHEBI:58210"/>
    </ligand>
</feature>
<dbReference type="OrthoDB" id="1925334at2759"/>
<feature type="signal peptide" evidence="6">
    <location>
        <begin position="1"/>
        <end position="16"/>
    </location>
</feature>
<dbReference type="GO" id="GO:0016491">
    <property type="term" value="F:oxidoreductase activity"/>
    <property type="evidence" value="ECO:0007669"/>
    <property type="project" value="UniProtKB-KW"/>
</dbReference>
<keyword evidence="2" id="KW-0560">Oxidoreductase</keyword>
<feature type="binding site" evidence="5">
    <location>
        <position position="278"/>
    </location>
    <ligand>
        <name>FMN</name>
        <dbReference type="ChEBI" id="CHEBI:58210"/>
    </ligand>
</feature>
<evidence type="ECO:0000256" key="5">
    <source>
        <dbReference type="PIRSR" id="PIRSR000138-2"/>
    </source>
</evidence>
<name>A0A6A6X5A7_9PLEO</name>
<evidence type="ECO:0000259" key="7">
    <source>
        <dbReference type="PROSITE" id="PS51349"/>
    </source>
</evidence>
<evidence type="ECO:0000256" key="4">
    <source>
        <dbReference type="PIRSR" id="PIRSR000138-1"/>
    </source>
</evidence>
<keyword evidence="5" id="KW-0285">Flavoprotein</keyword>
<dbReference type="EMBL" id="MU002016">
    <property type="protein sequence ID" value="KAF2791499.1"/>
    <property type="molecule type" value="Genomic_DNA"/>
</dbReference>
<feature type="binding site" evidence="5">
    <location>
        <begin position="124"/>
        <end position="126"/>
    </location>
    <ligand>
        <name>FMN</name>
        <dbReference type="ChEBI" id="CHEBI:58210"/>
    </ligand>
</feature>
<dbReference type="InterPro" id="IPR008259">
    <property type="entry name" value="FMN_hydac_DH_AS"/>
</dbReference>
<keyword evidence="5" id="KW-0288">FMN</keyword>
<dbReference type="AlphaFoldDB" id="A0A6A6X5A7"/>
<dbReference type="SUPFAM" id="SSF51395">
    <property type="entry name" value="FMN-linked oxidoreductases"/>
    <property type="match status" value="1"/>
</dbReference>
<dbReference type="Gene3D" id="3.20.20.70">
    <property type="entry name" value="Aldolase class I"/>
    <property type="match status" value="1"/>
</dbReference>
<evidence type="ECO:0000256" key="6">
    <source>
        <dbReference type="SAM" id="SignalP"/>
    </source>
</evidence>
<reference evidence="8" key="1">
    <citation type="journal article" date="2020" name="Stud. Mycol.">
        <title>101 Dothideomycetes genomes: a test case for predicting lifestyles and emergence of pathogens.</title>
        <authorList>
            <person name="Haridas S."/>
            <person name="Albert R."/>
            <person name="Binder M."/>
            <person name="Bloem J."/>
            <person name="Labutti K."/>
            <person name="Salamov A."/>
            <person name="Andreopoulos B."/>
            <person name="Baker S."/>
            <person name="Barry K."/>
            <person name="Bills G."/>
            <person name="Bluhm B."/>
            <person name="Cannon C."/>
            <person name="Castanera R."/>
            <person name="Culley D."/>
            <person name="Daum C."/>
            <person name="Ezra D."/>
            <person name="Gonzalez J."/>
            <person name="Henrissat B."/>
            <person name="Kuo A."/>
            <person name="Liang C."/>
            <person name="Lipzen A."/>
            <person name="Lutzoni F."/>
            <person name="Magnuson J."/>
            <person name="Mondo S."/>
            <person name="Nolan M."/>
            <person name="Ohm R."/>
            <person name="Pangilinan J."/>
            <person name="Park H.-J."/>
            <person name="Ramirez L."/>
            <person name="Alfaro M."/>
            <person name="Sun H."/>
            <person name="Tritt A."/>
            <person name="Yoshinaga Y."/>
            <person name="Zwiers L.-H."/>
            <person name="Turgeon B."/>
            <person name="Goodwin S."/>
            <person name="Spatafora J."/>
            <person name="Crous P."/>
            <person name="Grigoriev I."/>
        </authorList>
    </citation>
    <scope>NUCLEOTIDE SEQUENCE</scope>
    <source>
        <strain evidence="8">CBS 109.77</strain>
    </source>
</reference>
<comment type="cofactor">
    <cofactor evidence="1">
        <name>FMN</name>
        <dbReference type="ChEBI" id="CHEBI:58210"/>
    </cofactor>
</comment>
<feature type="domain" description="FMN hydroxy acid dehydrogenase" evidence="7">
    <location>
        <begin position="43"/>
        <end position="387"/>
    </location>
</feature>
<evidence type="ECO:0000256" key="1">
    <source>
        <dbReference type="ARBA" id="ARBA00001917"/>
    </source>
</evidence>
<dbReference type="PROSITE" id="PS51349">
    <property type="entry name" value="FMN_HYDROXY_ACID_DH_2"/>
    <property type="match status" value="1"/>
</dbReference>
<sequence length="400" mass="44158">MLSLIYLSGLFASALAVEPFWNEPDTGLETYLQSTNWTEGTQPLLKDMRAIPDFDYAARQFLDDQKYSFYRTASAGEWSYRNNLEIWSKVHFRTRHLTDVTKVNETLATTILGYNFSAPIFIAPAARGAYADPDRAELNFMEASGSENTLYTAALYASKTIEELAAVKSNKTWNGPQVIFQQIYSNANLSVTWDAIARAERTGAKAIVWTIDAPATSVRHRAARYDTTNANAVTSGLTWDIYDQMKNRTKLPIIPKGISTVEDALIAIEKGVKAIYISNHGARQLDHSPSPLEIAYEIHRNAPEVFKKVEVLADSGVRYGSDVLKLLALGVKAVGLGRPFMYANCYGLGGVTKAIQLLKTEIAADAAQAGIQDIQNIPVSVLNLRALEQTVYIRESSGTN</sequence>
<evidence type="ECO:0000256" key="3">
    <source>
        <dbReference type="ARBA" id="ARBA00024042"/>
    </source>
</evidence>